<protein>
    <submittedName>
        <fullName evidence="1">(Perigord truffle) hypothetical protein</fullName>
    </submittedName>
</protein>
<dbReference type="Proteomes" id="UP000006911">
    <property type="component" value="Unassembled WGS sequence"/>
</dbReference>
<dbReference type="RefSeq" id="XP_002838131.1">
    <property type="nucleotide sequence ID" value="XM_002838085.1"/>
</dbReference>
<keyword evidence="2" id="KW-1185">Reference proteome</keyword>
<dbReference type="HOGENOM" id="CLU_3351399_0_0_1"/>
<reference evidence="1 2" key="1">
    <citation type="journal article" date="2010" name="Nature">
        <title>Perigord black truffle genome uncovers evolutionary origins and mechanisms of symbiosis.</title>
        <authorList>
            <person name="Martin F."/>
            <person name="Kohler A."/>
            <person name="Murat C."/>
            <person name="Balestrini R."/>
            <person name="Coutinho P.M."/>
            <person name="Jaillon O."/>
            <person name="Montanini B."/>
            <person name="Morin E."/>
            <person name="Noel B."/>
            <person name="Percudani R."/>
            <person name="Porcel B."/>
            <person name="Rubini A."/>
            <person name="Amicucci A."/>
            <person name="Amselem J."/>
            <person name="Anthouard V."/>
            <person name="Arcioni S."/>
            <person name="Artiguenave F."/>
            <person name="Aury J.M."/>
            <person name="Ballario P."/>
            <person name="Bolchi A."/>
            <person name="Brenna A."/>
            <person name="Brun A."/>
            <person name="Buee M."/>
            <person name="Cantarel B."/>
            <person name="Chevalier G."/>
            <person name="Couloux A."/>
            <person name="Da Silva C."/>
            <person name="Denoeud F."/>
            <person name="Duplessis S."/>
            <person name="Ghignone S."/>
            <person name="Hilselberger B."/>
            <person name="Iotti M."/>
            <person name="Marcais B."/>
            <person name="Mello A."/>
            <person name="Miranda M."/>
            <person name="Pacioni G."/>
            <person name="Quesneville H."/>
            <person name="Riccioni C."/>
            <person name="Ruotolo R."/>
            <person name="Splivallo R."/>
            <person name="Stocchi V."/>
            <person name="Tisserant E."/>
            <person name="Viscomi A.R."/>
            <person name="Zambonelli A."/>
            <person name="Zampieri E."/>
            <person name="Henrissat B."/>
            <person name="Lebrun M.H."/>
            <person name="Paolocci F."/>
            <person name="Bonfante P."/>
            <person name="Ottonello S."/>
            <person name="Wincker P."/>
        </authorList>
    </citation>
    <scope>NUCLEOTIDE SEQUENCE [LARGE SCALE GENOMIC DNA]</scope>
    <source>
        <strain evidence="1 2">Mel28</strain>
    </source>
</reference>
<accession>D5GCS9</accession>
<sequence>MRRQRSWAETSGEMGIYESANAKARPNEYEVGWQGLM</sequence>
<proteinExistence type="predicted"/>
<dbReference type="InParanoid" id="D5GCS9"/>
<dbReference type="EMBL" id="FN430120">
    <property type="protein sequence ID" value="CAZ82322.1"/>
    <property type="molecule type" value="Genomic_DNA"/>
</dbReference>
<dbReference type="GeneID" id="9187941"/>
<dbReference type="KEGG" id="tml:GSTUM_00006003001"/>
<organism evidence="1 2">
    <name type="scientific">Tuber melanosporum (strain Mel28)</name>
    <name type="common">Perigord black truffle</name>
    <dbReference type="NCBI Taxonomy" id="656061"/>
    <lineage>
        <taxon>Eukaryota</taxon>
        <taxon>Fungi</taxon>
        <taxon>Dikarya</taxon>
        <taxon>Ascomycota</taxon>
        <taxon>Pezizomycotina</taxon>
        <taxon>Pezizomycetes</taxon>
        <taxon>Pezizales</taxon>
        <taxon>Tuberaceae</taxon>
        <taxon>Tuber</taxon>
    </lineage>
</organism>
<evidence type="ECO:0000313" key="2">
    <source>
        <dbReference type="Proteomes" id="UP000006911"/>
    </source>
</evidence>
<gene>
    <name evidence="1" type="ORF">GSTUM_00006003001</name>
</gene>
<evidence type="ECO:0000313" key="1">
    <source>
        <dbReference type="EMBL" id="CAZ82322.1"/>
    </source>
</evidence>
<name>D5GCS9_TUBMM</name>
<dbReference type="AlphaFoldDB" id="D5GCS9"/>